<organism evidence="1 2">
    <name type="scientific">Streblomastix strix</name>
    <dbReference type="NCBI Taxonomy" id="222440"/>
    <lineage>
        <taxon>Eukaryota</taxon>
        <taxon>Metamonada</taxon>
        <taxon>Preaxostyla</taxon>
        <taxon>Oxymonadida</taxon>
        <taxon>Streblomastigidae</taxon>
        <taxon>Streblomastix</taxon>
    </lineage>
</organism>
<dbReference type="Proteomes" id="UP000324800">
    <property type="component" value="Unassembled WGS sequence"/>
</dbReference>
<sequence length="297" mass="34426">MSSRYRRVTCKVIFASFNAQRNDLEWIAHHSIDETACTELDTDTASFWIQQGLSETVAQLCKFDYRKKIGISNEESAVDLNMTIFGQTLPDLLKMIFHYLILYLDSLFEICRKWKELNIVKQLVMNKLKDDIQSHQYLILFLAKIDLMKMEDFRIMNKYNIYLDPNQKISVNNNKLKKNKINNSLKKQKSLNLTSQNIQHISKRVVRKQGDEGCPVIEGGQIQQQDKVFGLVMGIESVPISVSKCRSERSNIDVQLFRAEQALSAVGHLTALLGEQLWCCDAYELILGINYFQIWRC</sequence>
<dbReference type="EMBL" id="SNRW01000073">
    <property type="protein sequence ID" value="KAA6403676.1"/>
    <property type="molecule type" value="Genomic_DNA"/>
</dbReference>
<evidence type="ECO:0000313" key="1">
    <source>
        <dbReference type="EMBL" id="KAA6403676.1"/>
    </source>
</evidence>
<dbReference type="AlphaFoldDB" id="A0A5J4XA76"/>
<proteinExistence type="predicted"/>
<protein>
    <submittedName>
        <fullName evidence="1">Uncharacterized protein</fullName>
    </submittedName>
</protein>
<comment type="caution">
    <text evidence="1">The sequence shown here is derived from an EMBL/GenBank/DDBJ whole genome shotgun (WGS) entry which is preliminary data.</text>
</comment>
<name>A0A5J4XA76_9EUKA</name>
<evidence type="ECO:0000313" key="2">
    <source>
        <dbReference type="Proteomes" id="UP000324800"/>
    </source>
</evidence>
<accession>A0A5J4XA76</accession>
<reference evidence="1 2" key="1">
    <citation type="submission" date="2019-03" db="EMBL/GenBank/DDBJ databases">
        <title>Single cell metagenomics reveals metabolic interactions within the superorganism composed of flagellate Streblomastix strix and complex community of Bacteroidetes bacteria on its surface.</title>
        <authorList>
            <person name="Treitli S.C."/>
            <person name="Kolisko M."/>
            <person name="Husnik F."/>
            <person name="Keeling P."/>
            <person name="Hampl V."/>
        </authorList>
    </citation>
    <scope>NUCLEOTIDE SEQUENCE [LARGE SCALE GENOMIC DNA]</scope>
    <source>
        <strain evidence="1">ST1C</strain>
    </source>
</reference>
<gene>
    <name evidence="1" type="ORF">EZS28_000789</name>
</gene>